<dbReference type="Pfam" id="PF04235">
    <property type="entry name" value="DUF418"/>
    <property type="match status" value="1"/>
</dbReference>
<dbReference type="PANTHER" id="PTHR30590">
    <property type="entry name" value="INNER MEMBRANE PROTEIN"/>
    <property type="match status" value="1"/>
</dbReference>
<keyword evidence="1" id="KW-1133">Transmembrane helix</keyword>
<keyword evidence="1" id="KW-0812">Transmembrane</keyword>
<feature type="transmembrane region" description="Helical" evidence="1">
    <location>
        <begin position="348"/>
        <end position="369"/>
    </location>
</feature>
<feature type="domain" description="DUF418" evidence="2">
    <location>
        <begin position="233"/>
        <end position="386"/>
    </location>
</feature>
<feature type="transmembrane region" description="Helical" evidence="1">
    <location>
        <begin position="253"/>
        <end position="272"/>
    </location>
</feature>
<organism evidence="3 4">
    <name type="scientific">Nocardiopsis suaedae</name>
    <dbReference type="NCBI Taxonomy" id="3018444"/>
    <lineage>
        <taxon>Bacteria</taxon>
        <taxon>Bacillati</taxon>
        <taxon>Actinomycetota</taxon>
        <taxon>Actinomycetes</taxon>
        <taxon>Streptosporangiales</taxon>
        <taxon>Nocardiopsidaceae</taxon>
        <taxon>Nocardiopsis</taxon>
    </lineage>
</organism>
<sequence length="400" mass="41728">MSTAVSAAPSRPSATPRRILDIDALRSFALFGILVVNIGYFASGYTFHQVHDPAFASVADTAAHRAVTVFFEMKFSLLFSFLFGYSLTLQIDSARRTGVDFRPRFLRRLAALLAIGALHAVLLFQGDILTTYALLGLLLLAVHRIRPRTALITAGVITALMALQFLAMAATGAAEVDTGAALAAGERTTAALAGGPLDVVAEHVRSLPHMAVALVGMQGPAAFAAFLAGLAAGERRLLADPAAHDRALRLTQWVGYPVGLAGSLVLAALGGTADPAGVAAAVVTAPFLTAAYAATLLRFFRTGPGARTAAALAPAGRMALTNYLAQSLVCVLLFTGAGLGLIGQVSPALVLLVAVGIFLLQLGASAWWMSGHAYGPVEWALRAATRLEVPRWRTGGAHRR</sequence>
<evidence type="ECO:0000259" key="2">
    <source>
        <dbReference type="Pfam" id="PF04235"/>
    </source>
</evidence>
<name>A0ABT4THA3_9ACTN</name>
<dbReference type="PANTHER" id="PTHR30590:SF2">
    <property type="entry name" value="INNER MEMBRANE PROTEIN"/>
    <property type="match status" value="1"/>
</dbReference>
<keyword evidence="4" id="KW-1185">Reference proteome</keyword>
<feature type="transmembrane region" description="Helical" evidence="1">
    <location>
        <begin position="67"/>
        <end position="85"/>
    </location>
</feature>
<comment type="caution">
    <text evidence="3">The sequence shown here is derived from an EMBL/GenBank/DDBJ whole genome shotgun (WGS) entry which is preliminary data.</text>
</comment>
<feature type="transmembrane region" description="Helical" evidence="1">
    <location>
        <begin position="105"/>
        <end position="122"/>
    </location>
</feature>
<feature type="transmembrane region" description="Helical" evidence="1">
    <location>
        <begin position="128"/>
        <end position="145"/>
    </location>
</feature>
<proteinExistence type="predicted"/>
<feature type="transmembrane region" description="Helical" evidence="1">
    <location>
        <begin position="152"/>
        <end position="174"/>
    </location>
</feature>
<gene>
    <name evidence="3" type="ORF">O4U47_04370</name>
</gene>
<feature type="transmembrane region" description="Helical" evidence="1">
    <location>
        <begin position="27"/>
        <end position="47"/>
    </location>
</feature>
<reference evidence="3" key="1">
    <citation type="submission" date="2023-01" db="EMBL/GenBank/DDBJ databases">
        <title>Draft genome sequence of Nocardiopsis sp. LSu2-4 isolated from halophytes.</title>
        <authorList>
            <person name="Duangmal K."/>
            <person name="Chantavorakit T."/>
        </authorList>
    </citation>
    <scope>NUCLEOTIDE SEQUENCE</scope>
    <source>
        <strain evidence="3">LSu2-4</strain>
    </source>
</reference>
<keyword evidence="1" id="KW-0472">Membrane</keyword>
<feature type="transmembrane region" description="Helical" evidence="1">
    <location>
        <begin position="210"/>
        <end position="232"/>
    </location>
</feature>
<protein>
    <submittedName>
        <fullName evidence="3">DUF418 domain-containing protein</fullName>
    </submittedName>
</protein>
<evidence type="ECO:0000256" key="1">
    <source>
        <dbReference type="SAM" id="Phobius"/>
    </source>
</evidence>
<feature type="transmembrane region" description="Helical" evidence="1">
    <location>
        <begin position="278"/>
        <end position="300"/>
    </location>
</feature>
<dbReference type="Proteomes" id="UP001165685">
    <property type="component" value="Unassembled WGS sequence"/>
</dbReference>
<feature type="transmembrane region" description="Helical" evidence="1">
    <location>
        <begin position="320"/>
        <end position="342"/>
    </location>
</feature>
<dbReference type="InterPro" id="IPR052529">
    <property type="entry name" value="Bact_Transport_Assoc"/>
</dbReference>
<evidence type="ECO:0000313" key="4">
    <source>
        <dbReference type="Proteomes" id="UP001165685"/>
    </source>
</evidence>
<evidence type="ECO:0000313" key="3">
    <source>
        <dbReference type="EMBL" id="MDA2803736.1"/>
    </source>
</evidence>
<accession>A0ABT4THA3</accession>
<dbReference type="InterPro" id="IPR007349">
    <property type="entry name" value="DUF418"/>
</dbReference>
<dbReference type="EMBL" id="JAQFWP010000005">
    <property type="protein sequence ID" value="MDA2803736.1"/>
    <property type="molecule type" value="Genomic_DNA"/>
</dbReference>
<dbReference type="RefSeq" id="WP_270676217.1">
    <property type="nucleotide sequence ID" value="NZ_JAQFWP010000005.1"/>
</dbReference>